<evidence type="ECO:0000259" key="15">
    <source>
        <dbReference type="SMART" id="SM00918"/>
    </source>
</evidence>
<dbReference type="PROSITE" id="PS01039">
    <property type="entry name" value="SBP_BACTERIAL_3"/>
    <property type="match status" value="1"/>
</dbReference>
<keyword evidence="3" id="KW-0813">Transport</keyword>
<feature type="transmembrane region" description="Helical" evidence="14">
    <location>
        <begin position="230"/>
        <end position="249"/>
    </location>
</feature>
<evidence type="ECO:0000256" key="7">
    <source>
        <dbReference type="ARBA" id="ARBA00022989"/>
    </source>
</evidence>
<evidence type="ECO:0000256" key="6">
    <source>
        <dbReference type="ARBA" id="ARBA00022729"/>
    </source>
</evidence>
<dbReference type="AlphaFoldDB" id="A0A1J1HXM1"/>
<dbReference type="InterPro" id="IPR019594">
    <property type="entry name" value="Glu/Gly-bd"/>
</dbReference>
<reference evidence="16 17" key="1">
    <citation type="submission" date="2015-04" db="EMBL/GenBank/DDBJ databases">
        <authorList>
            <person name="Syromyatnikov M.Y."/>
            <person name="Popov V.N."/>
        </authorList>
    </citation>
    <scope>NUCLEOTIDE SEQUENCE [LARGE SCALE GENOMIC DNA]</scope>
</reference>
<evidence type="ECO:0000256" key="2">
    <source>
        <dbReference type="ARBA" id="ARBA00008685"/>
    </source>
</evidence>
<dbReference type="InterPro" id="IPR001320">
    <property type="entry name" value="Iontro_rcpt_C"/>
</dbReference>
<dbReference type="STRING" id="568069.A0A1J1HXM1"/>
<feature type="domain" description="Ionotropic glutamate receptor L-glutamate and glycine-binding" evidence="15">
    <location>
        <begin position="56"/>
        <end position="118"/>
    </location>
</feature>
<keyword evidence="12" id="KW-1071">Ligand-gated ion channel</keyword>
<evidence type="ECO:0000256" key="8">
    <source>
        <dbReference type="ARBA" id="ARBA00023065"/>
    </source>
</evidence>
<dbReference type="PANTHER" id="PTHR42643:SF30">
    <property type="entry name" value="IONOTROPIC RECEPTOR 40A-RELATED"/>
    <property type="match status" value="1"/>
</dbReference>
<accession>A0A1J1HXM1</accession>
<dbReference type="Proteomes" id="UP000183832">
    <property type="component" value="Unassembled WGS sequence"/>
</dbReference>
<evidence type="ECO:0000256" key="12">
    <source>
        <dbReference type="ARBA" id="ARBA00023286"/>
    </source>
</evidence>
<keyword evidence="10" id="KW-0675">Receptor</keyword>
<comment type="subcellular location">
    <subcellularLocation>
        <location evidence="1">Cell membrane</location>
        <topology evidence="1">Multi-pass membrane protein</topology>
    </subcellularLocation>
</comment>
<evidence type="ECO:0000256" key="9">
    <source>
        <dbReference type="ARBA" id="ARBA00023136"/>
    </source>
</evidence>
<dbReference type="Gene3D" id="3.40.190.10">
    <property type="entry name" value="Periplasmic binding protein-like II"/>
    <property type="match status" value="1"/>
</dbReference>
<dbReference type="EMBL" id="CVRI01000020">
    <property type="protein sequence ID" value="CRK90889.1"/>
    <property type="molecule type" value="Genomic_DNA"/>
</dbReference>
<dbReference type="OrthoDB" id="8050636at2759"/>
<keyword evidence="6" id="KW-0732">Signal</keyword>
<dbReference type="GO" id="GO:0005886">
    <property type="term" value="C:plasma membrane"/>
    <property type="evidence" value="ECO:0007669"/>
    <property type="project" value="UniProtKB-SubCell"/>
</dbReference>
<evidence type="ECO:0000256" key="11">
    <source>
        <dbReference type="ARBA" id="ARBA00023180"/>
    </source>
</evidence>
<evidence type="ECO:0000256" key="4">
    <source>
        <dbReference type="ARBA" id="ARBA00022475"/>
    </source>
</evidence>
<comment type="similarity">
    <text evidence="2">Belongs to the glutamate-gated ion channel (TC 1.A.10.1) family.</text>
</comment>
<evidence type="ECO:0000313" key="17">
    <source>
        <dbReference type="Proteomes" id="UP000183832"/>
    </source>
</evidence>
<dbReference type="InterPro" id="IPR018313">
    <property type="entry name" value="SBP_3_CS"/>
</dbReference>
<evidence type="ECO:0000256" key="10">
    <source>
        <dbReference type="ARBA" id="ARBA00023170"/>
    </source>
</evidence>
<dbReference type="SUPFAM" id="SSF53850">
    <property type="entry name" value="Periplasmic binding protein-like II"/>
    <property type="match status" value="1"/>
</dbReference>
<keyword evidence="5 14" id="KW-0812">Transmembrane</keyword>
<evidence type="ECO:0000256" key="14">
    <source>
        <dbReference type="SAM" id="Phobius"/>
    </source>
</evidence>
<gene>
    <name evidence="16" type="ORF">CLUMA_CG004578</name>
</gene>
<keyword evidence="11" id="KW-0325">Glycoprotein</keyword>
<sequence length="449" mass="51615">MRSFIPYQKNKCDDVNPKVINKYDINLCLWTSPDIFPNKLRNFYKCPIVISTYIYPPTIILDNINGTEIITGYDIELLETLGKMMNFTLKIELVTGQTAWGFITANGSSGGVIKKVMDGEADVAIGGYYLTLTRAKFMSFCIYGNTKIIFVVPPGIPLSAFEKLLKPFSFYSWLALCITLFIGLAVIYVTKLQKPHIQQLIIGSSKSSPYMNFCNILLNGLQQFSPKSSFSRSLLGIFLLFCMLIKTMYQGALFKFLQTDQRHPQVQTIDELIEHKFDFYMYQSFEELSKGLKIHHRRKLIVNKTIEYYQLKTLDPYFNGVTVGPLTEVWYLNQMNSKNFTLRVFPEILFSIPIAMYFPKDHFLKKIFDLRVSELETAGLIDKMILKYLKPSQKIIPTHSPKKLSIENLIGGFYILIIGCVLGFVAFLLEIIIQTKKFCLMSEDNQQTH</sequence>
<evidence type="ECO:0000256" key="13">
    <source>
        <dbReference type="ARBA" id="ARBA00023303"/>
    </source>
</evidence>
<proteinExistence type="inferred from homology"/>
<evidence type="ECO:0000313" key="16">
    <source>
        <dbReference type="EMBL" id="CRK90889.1"/>
    </source>
</evidence>
<dbReference type="PANTHER" id="PTHR42643">
    <property type="entry name" value="IONOTROPIC RECEPTOR 20A-RELATED"/>
    <property type="match status" value="1"/>
</dbReference>
<evidence type="ECO:0000256" key="3">
    <source>
        <dbReference type="ARBA" id="ARBA00022448"/>
    </source>
</evidence>
<keyword evidence="13" id="KW-0407">Ion channel</keyword>
<feature type="transmembrane region" description="Helical" evidence="14">
    <location>
        <begin position="340"/>
        <end position="358"/>
    </location>
</feature>
<evidence type="ECO:0000256" key="1">
    <source>
        <dbReference type="ARBA" id="ARBA00004651"/>
    </source>
</evidence>
<keyword evidence="4" id="KW-1003">Cell membrane</keyword>
<organism evidence="16 17">
    <name type="scientific">Clunio marinus</name>
    <dbReference type="NCBI Taxonomy" id="568069"/>
    <lineage>
        <taxon>Eukaryota</taxon>
        <taxon>Metazoa</taxon>
        <taxon>Ecdysozoa</taxon>
        <taxon>Arthropoda</taxon>
        <taxon>Hexapoda</taxon>
        <taxon>Insecta</taxon>
        <taxon>Pterygota</taxon>
        <taxon>Neoptera</taxon>
        <taxon>Endopterygota</taxon>
        <taxon>Diptera</taxon>
        <taxon>Nematocera</taxon>
        <taxon>Chironomoidea</taxon>
        <taxon>Chironomidae</taxon>
        <taxon>Clunio</taxon>
    </lineage>
</organism>
<feature type="transmembrane region" description="Helical" evidence="14">
    <location>
        <begin position="409"/>
        <end position="433"/>
    </location>
</feature>
<keyword evidence="9 14" id="KW-0472">Membrane</keyword>
<name>A0A1J1HXM1_9DIPT</name>
<keyword evidence="8" id="KW-0406">Ion transport</keyword>
<dbReference type="GO" id="GO:0050906">
    <property type="term" value="P:detection of stimulus involved in sensory perception"/>
    <property type="evidence" value="ECO:0007669"/>
    <property type="project" value="UniProtKB-ARBA"/>
</dbReference>
<keyword evidence="17" id="KW-1185">Reference proteome</keyword>
<dbReference type="Pfam" id="PF10613">
    <property type="entry name" value="Lig_chan-Glu_bd"/>
    <property type="match status" value="1"/>
</dbReference>
<dbReference type="SMART" id="SM00918">
    <property type="entry name" value="Lig_chan-Glu_bd"/>
    <property type="match status" value="1"/>
</dbReference>
<dbReference type="Pfam" id="PF00060">
    <property type="entry name" value="Lig_chan"/>
    <property type="match status" value="1"/>
</dbReference>
<dbReference type="InterPro" id="IPR052192">
    <property type="entry name" value="Insect_Ionotropic_Sensory_Rcpt"/>
</dbReference>
<dbReference type="GO" id="GO:0015276">
    <property type="term" value="F:ligand-gated monoatomic ion channel activity"/>
    <property type="evidence" value="ECO:0007669"/>
    <property type="project" value="InterPro"/>
</dbReference>
<dbReference type="Gene3D" id="1.10.287.70">
    <property type="match status" value="1"/>
</dbReference>
<evidence type="ECO:0000256" key="5">
    <source>
        <dbReference type="ARBA" id="ARBA00022692"/>
    </source>
</evidence>
<protein>
    <submittedName>
        <fullName evidence="16">CLUMA_CG004578, isoform A</fullName>
    </submittedName>
</protein>
<feature type="transmembrane region" description="Helical" evidence="14">
    <location>
        <begin position="168"/>
        <end position="188"/>
    </location>
</feature>
<keyword evidence="7 14" id="KW-1133">Transmembrane helix</keyword>